<feature type="region of interest" description="Disordered" evidence="1">
    <location>
        <begin position="277"/>
        <end position="304"/>
    </location>
</feature>
<feature type="region of interest" description="Disordered" evidence="1">
    <location>
        <begin position="1"/>
        <end position="184"/>
    </location>
</feature>
<dbReference type="Proteomes" id="UP001152797">
    <property type="component" value="Unassembled WGS sequence"/>
</dbReference>
<sequence>MSPSTVPNRPRRRRDDDDDGDQGDHKSAPKLRSRSRSRGAEKGKSRRRSRDTEKDKSRTRRGRSRSPRLRKGITEDEENLVLRHAALIQKERAYRKKKREEKKAASAAKAPAKAPAQKKKDDDETSGSYEYVTETEDDLEAGKAKQAQQAASDKKKERLNAAKPKVAPGPVKPASTAAGSSSDGKKKASALASLWEAQAAGLRGPWLVTAIAGHSASNTAKALAFWRRRGFCSLRQRRLTWNGDARLEVTICFFGNMAPKNVSSWRLNKAETAELEQRVAAGEDESKVKRELQEKKAQANEDRKAAAQAVSQKCQLQAQALVKAKAGPKAAAKAAAAAQSNPPGNGTDELNDAANKSYYCQVQSDIQAILAEFGGEAFRQELPLPITGAKDSGVQDPFCRTKALQALDANACYRCSISIWWVSALQSPTPGVPMSRRRVEDLSEFTFGATGEAKFHSDKMLEIAVSRSDLDTDKPNGLQLVSPEETLHATFCGCARAIQTTKGDLSEEDWKEKKARWRAVLLSVPCTFSIIAAQDIWKISYNKRQAVLQEHESLSRTAMQVSMEVAQK</sequence>
<feature type="compositionally biased region" description="Low complexity" evidence="1">
    <location>
        <begin position="105"/>
        <end position="115"/>
    </location>
</feature>
<dbReference type="EMBL" id="CAMXCT010002028">
    <property type="protein sequence ID" value="CAI3995069.1"/>
    <property type="molecule type" value="Genomic_DNA"/>
</dbReference>
<comment type="caution">
    <text evidence="2">The sequence shown here is derived from an EMBL/GenBank/DDBJ whole genome shotgun (WGS) entry which is preliminary data.</text>
</comment>
<feature type="compositionally biased region" description="Basic residues" evidence="1">
    <location>
        <begin position="28"/>
        <end position="37"/>
    </location>
</feature>
<dbReference type="EMBL" id="CAMXCT030002028">
    <property type="protein sequence ID" value="CAL4782381.1"/>
    <property type="molecule type" value="Genomic_DNA"/>
</dbReference>
<keyword evidence="4" id="KW-1185">Reference proteome</keyword>
<reference evidence="3 4" key="2">
    <citation type="submission" date="2024-05" db="EMBL/GenBank/DDBJ databases">
        <authorList>
            <person name="Chen Y."/>
            <person name="Shah S."/>
            <person name="Dougan E. K."/>
            <person name="Thang M."/>
            <person name="Chan C."/>
        </authorList>
    </citation>
    <scope>NUCLEOTIDE SEQUENCE [LARGE SCALE GENOMIC DNA]</scope>
</reference>
<reference evidence="2" key="1">
    <citation type="submission" date="2022-10" db="EMBL/GenBank/DDBJ databases">
        <authorList>
            <person name="Chen Y."/>
            <person name="Dougan E. K."/>
            <person name="Chan C."/>
            <person name="Rhodes N."/>
            <person name="Thang M."/>
        </authorList>
    </citation>
    <scope>NUCLEOTIDE SEQUENCE</scope>
</reference>
<dbReference type="AlphaFoldDB" id="A0A9P1CMT6"/>
<feature type="compositionally biased region" description="Basic and acidic residues" evidence="1">
    <location>
        <begin position="284"/>
        <end position="304"/>
    </location>
</feature>
<gene>
    <name evidence="2" type="ORF">C1SCF055_LOCUS21670</name>
</gene>
<evidence type="ECO:0000313" key="3">
    <source>
        <dbReference type="EMBL" id="CAL4782381.1"/>
    </source>
</evidence>
<evidence type="ECO:0000313" key="4">
    <source>
        <dbReference type="Proteomes" id="UP001152797"/>
    </source>
</evidence>
<proteinExistence type="predicted"/>
<organism evidence="2">
    <name type="scientific">Cladocopium goreaui</name>
    <dbReference type="NCBI Taxonomy" id="2562237"/>
    <lineage>
        <taxon>Eukaryota</taxon>
        <taxon>Sar</taxon>
        <taxon>Alveolata</taxon>
        <taxon>Dinophyceae</taxon>
        <taxon>Suessiales</taxon>
        <taxon>Symbiodiniaceae</taxon>
        <taxon>Cladocopium</taxon>
    </lineage>
</organism>
<feature type="compositionally biased region" description="Low complexity" evidence="1">
    <location>
        <begin position="161"/>
        <end position="182"/>
    </location>
</feature>
<name>A0A9P1CMT6_9DINO</name>
<protein>
    <submittedName>
        <fullName evidence="2">Uncharacterized protein</fullName>
    </submittedName>
</protein>
<dbReference type="EMBL" id="CAMXCT020002028">
    <property type="protein sequence ID" value="CAL1148444.1"/>
    <property type="molecule type" value="Genomic_DNA"/>
</dbReference>
<feature type="compositionally biased region" description="Basic residues" evidence="1">
    <location>
        <begin position="57"/>
        <end position="71"/>
    </location>
</feature>
<evidence type="ECO:0000256" key="1">
    <source>
        <dbReference type="SAM" id="MobiDB-lite"/>
    </source>
</evidence>
<evidence type="ECO:0000313" key="2">
    <source>
        <dbReference type="EMBL" id="CAI3995069.1"/>
    </source>
</evidence>
<accession>A0A9P1CMT6</accession>